<sequence>MSLTKEINKLTMILPIRGEYSLSDYFALLQSDIRWVHNADHVAVVAHLVCERLLMLRSTVFGTGEISATMLRSFALYHLATDAVISCNLRKESLKHVGYC</sequence>
<proteinExistence type="predicted"/>
<reference evidence="1 2" key="1">
    <citation type="submission" date="2016-07" db="EMBL/GenBank/DDBJ databases">
        <title>Draft genome of a psychrotolerant acidophile Acidithiobacillus ferrivorans strain YL15.</title>
        <authorList>
            <person name="Peng T."/>
            <person name="Ma L."/>
            <person name="Nan M."/>
            <person name="An N."/>
            <person name="Wang M."/>
            <person name="Qiu G."/>
            <person name="Zeng W."/>
        </authorList>
    </citation>
    <scope>NUCLEOTIDE SEQUENCE [LARGE SCALE GENOMIC DNA]</scope>
    <source>
        <strain evidence="1 2">YL15</strain>
    </source>
</reference>
<accession>A0A1B9BZJ2</accession>
<gene>
    <name evidence="1" type="ORF">BBC27_09355</name>
</gene>
<dbReference type="AlphaFoldDB" id="A0A1B9BZJ2"/>
<name>A0A1B9BZJ2_9PROT</name>
<evidence type="ECO:0000313" key="2">
    <source>
        <dbReference type="Proteomes" id="UP000093129"/>
    </source>
</evidence>
<dbReference type="EMBL" id="MASQ01000077">
    <property type="protein sequence ID" value="OCB03136.1"/>
    <property type="molecule type" value="Genomic_DNA"/>
</dbReference>
<organism evidence="1 2">
    <name type="scientific">Acidithiobacillus ferrivorans</name>
    <dbReference type="NCBI Taxonomy" id="160808"/>
    <lineage>
        <taxon>Bacteria</taxon>
        <taxon>Pseudomonadati</taxon>
        <taxon>Pseudomonadota</taxon>
        <taxon>Acidithiobacillia</taxon>
        <taxon>Acidithiobacillales</taxon>
        <taxon>Acidithiobacillaceae</taxon>
        <taxon>Acidithiobacillus</taxon>
    </lineage>
</organism>
<evidence type="ECO:0000313" key="1">
    <source>
        <dbReference type="EMBL" id="OCB03136.1"/>
    </source>
</evidence>
<dbReference type="Proteomes" id="UP000093129">
    <property type="component" value="Unassembled WGS sequence"/>
</dbReference>
<protein>
    <submittedName>
        <fullName evidence="1">Uncharacterized protein</fullName>
    </submittedName>
</protein>
<comment type="caution">
    <text evidence="1">The sequence shown here is derived from an EMBL/GenBank/DDBJ whole genome shotgun (WGS) entry which is preliminary data.</text>
</comment>